<proteinExistence type="predicted"/>
<reference evidence="1" key="1">
    <citation type="submission" date="2020-08" db="EMBL/GenBank/DDBJ databases">
        <title>Functional genomics of gut bacteria from endangered species of beetles.</title>
        <authorList>
            <person name="Carlos-Shanley C."/>
        </authorList>
    </citation>
    <scope>NUCLEOTIDE SEQUENCE [LARGE SCALE GENOMIC DNA]</scope>
    <source>
        <strain evidence="1">S00060</strain>
    </source>
</reference>
<comment type="caution">
    <text evidence="1">The sequence shown here is derived from an EMBL/GenBank/DDBJ whole genome shotgun (WGS) entry which is preliminary data.</text>
</comment>
<evidence type="ECO:0000313" key="2">
    <source>
        <dbReference type="Proteomes" id="UP000543174"/>
    </source>
</evidence>
<dbReference type="GeneID" id="64147196"/>
<keyword evidence="2" id="KW-1185">Reference proteome</keyword>
<dbReference type="RefSeq" id="WP_155660383.1">
    <property type="nucleotide sequence ID" value="NZ_CP041519.1"/>
</dbReference>
<accession>A0A7W3RD39</accession>
<name>A0A7W3RD39_PRIAR</name>
<gene>
    <name evidence="1" type="ORF">HNP21_000699</name>
</gene>
<dbReference type="Proteomes" id="UP000543174">
    <property type="component" value="Unassembled WGS sequence"/>
</dbReference>
<dbReference type="AlphaFoldDB" id="A0A7W3RD39"/>
<dbReference type="EMBL" id="JACJHT010000001">
    <property type="protein sequence ID" value="MBA9037610.1"/>
    <property type="molecule type" value="Genomic_DNA"/>
</dbReference>
<organism evidence="1 2">
    <name type="scientific">Priestia aryabhattai</name>
    <name type="common">Bacillus aryabhattai</name>
    <dbReference type="NCBI Taxonomy" id="412384"/>
    <lineage>
        <taxon>Bacteria</taxon>
        <taxon>Bacillati</taxon>
        <taxon>Bacillota</taxon>
        <taxon>Bacilli</taxon>
        <taxon>Bacillales</taxon>
        <taxon>Bacillaceae</taxon>
        <taxon>Priestia</taxon>
    </lineage>
</organism>
<protein>
    <submittedName>
        <fullName evidence="1">Uncharacterized protein</fullName>
    </submittedName>
</protein>
<evidence type="ECO:0000313" key="1">
    <source>
        <dbReference type="EMBL" id="MBA9037610.1"/>
    </source>
</evidence>
<sequence>MHLSKQMIQLIEYRAMCDQQSFDLANRYLSTLANQSFKRSSKNHN</sequence>